<gene>
    <name evidence="1" type="ORF">JOQ06_025801</name>
</gene>
<sequence>MLGTRVNEEKGDGYTSISNVVGKENDYRTSERRFAKKELHLGVLLSVKQVMDTHA</sequence>
<name>A0AAD6FF34_9TELE</name>
<reference evidence="1" key="1">
    <citation type="submission" date="2022-11" db="EMBL/GenBank/DDBJ databases">
        <title>Chromosome-level genome of Pogonophryne albipinna.</title>
        <authorList>
            <person name="Jo E."/>
        </authorList>
    </citation>
    <scope>NUCLEOTIDE SEQUENCE</scope>
    <source>
        <strain evidence="1">SGF0006</strain>
        <tissue evidence="1">Muscle</tissue>
    </source>
</reference>
<organism evidence="1 2">
    <name type="scientific">Pogonophryne albipinna</name>
    <dbReference type="NCBI Taxonomy" id="1090488"/>
    <lineage>
        <taxon>Eukaryota</taxon>
        <taxon>Metazoa</taxon>
        <taxon>Chordata</taxon>
        <taxon>Craniata</taxon>
        <taxon>Vertebrata</taxon>
        <taxon>Euteleostomi</taxon>
        <taxon>Actinopterygii</taxon>
        <taxon>Neopterygii</taxon>
        <taxon>Teleostei</taxon>
        <taxon>Neoteleostei</taxon>
        <taxon>Acanthomorphata</taxon>
        <taxon>Eupercaria</taxon>
        <taxon>Perciformes</taxon>
        <taxon>Notothenioidei</taxon>
        <taxon>Pogonophryne</taxon>
    </lineage>
</organism>
<accession>A0AAD6FF34</accession>
<evidence type="ECO:0000313" key="1">
    <source>
        <dbReference type="EMBL" id="KAJ4931506.1"/>
    </source>
</evidence>
<dbReference type="Proteomes" id="UP001219934">
    <property type="component" value="Unassembled WGS sequence"/>
</dbReference>
<dbReference type="AlphaFoldDB" id="A0AAD6FF34"/>
<feature type="non-terminal residue" evidence="1">
    <location>
        <position position="1"/>
    </location>
</feature>
<protein>
    <submittedName>
        <fullName evidence="1">Uncharacterized protein</fullName>
    </submittedName>
</protein>
<comment type="caution">
    <text evidence="1">The sequence shown here is derived from an EMBL/GenBank/DDBJ whole genome shotgun (WGS) entry which is preliminary data.</text>
</comment>
<evidence type="ECO:0000313" key="2">
    <source>
        <dbReference type="Proteomes" id="UP001219934"/>
    </source>
</evidence>
<proteinExistence type="predicted"/>
<keyword evidence="2" id="KW-1185">Reference proteome</keyword>
<dbReference type="EMBL" id="JAPTMU010000015">
    <property type="protein sequence ID" value="KAJ4931506.1"/>
    <property type="molecule type" value="Genomic_DNA"/>
</dbReference>